<proteinExistence type="predicted"/>
<gene>
    <name evidence="1" type="ORF">T4D_15744</name>
</gene>
<name>A0A0V1FJ95_TRIPS</name>
<sequence>MDDSLPCVDVKISIPFRRVYTIYAVSCFFTNGRVNSSHSPFVKNMKVKQVNRNRFTKISIDNMKILKTLFNDLGQI</sequence>
<accession>A0A0V1FJ95</accession>
<comment type="caution">
    <text evidence="1">The sequence shown here is derived from an EMBL/GenBank/DDBJ whole genome shotgun (WGS) entry which is preliminary data.</text>
</comment>
<dbReference type="EMBL" id="JYDT01000077">
    <property type="protein sequence ID" value="KRY86128.1"/>
    <property type="molecule type" value="Genomic_DNA"/>
</dbReference>
<dbReference type="Proteomes" id="UP000054995">
    <property type="component" value="Unassembled WGS sequence"/>
</dbReference>
<reference evidence="1 2" key="1">
    <citation type="submission" date="2015-01" db="EMBL/GenBank/DDBJ databases">
        <title>Evolution of Trichinella species and genotypes.</title>
        <authorList>
            <person name="Korhonen P.K."/>
            <person name="Edoardo P."/>
            <person name="Giuseppe L.R."/>
            <person name="Gasser R.B."/>
        </authorList>
    </citation>
    <scope>NUCLEOTIDE SEQUENCE [LARGE SCALE GENOMIC DNA]</scope>
    <source>
        <strain evidence="1">ISS470</strain>
    </source>
</reference>
<keyword evidence="2" id="KW-1185">Reference proteome</keyword>
<evidence type="ECO:0000313" key="1">
    <source>
        <dbReference type="EMBL" id="KRY86128.1"/>
    </source>
</evidence>
<organism evidence="1 2">
    <name type="scientific">Trichinella pseudospiralis</name>
    <name type="common">Parasitic roundworm</name>
    <dbReference type="NCBI Taxonomy" id="6337"/>
    <lineage>
        <taxon>Eukaryota</taxon>
        <taxon>Metazoa</taxon>
        <taxon>Ecdysozoa</taxon>
        <taxon>Nematoda</taxon>
        <taxon>Enoplea</taxon>
        <taxon>Dorylaimia</taxon>
        <taxon>Trichinellida</taxon>
        <taxon>Trichinellidae</taxon>
        <taxon>Trichinella</taxon>
    </lineage>
</organism>
<protein>
    <submittedName>
        <fullName evidence="1">Uncharacterized protein</fullName>
    </submittedName>
</protein>
<dbReference type="AlphaFoldDB" id="A0A0V1FJ95"/>
<evidence type="ECO:0000313" key="2">
    <source>
        <dbReference type="Proteomes" id="UP000054995"/>
    </source>
</evidence>